<accession>A0A4Y9AEB9</accession>
<dbReference type="InterPro" id="IPR002035">
    <property type="entry name" value="VWF_A"/>
</dbReference>
<dbReference type="Proteomes" id="UP000298484">
    <property type="component" value="Unassembled WGS sequence"/>
</dbReference>
<name>A0A4Y9AEB9_9BACI</name>
<dbReference type="CDD" id="cd01454">
    <property type="entry name" value="vWA_norD_type"/>
    <property type="match status" value="1"/>
</dbReference>
<comment type="caution">
    <text evidence="3">The sequence shown here is derived from an EMBL/GenBank/DDBJ whole genome shotgun (WGS) entry which is preliminary data.</text>
</comment>
<feature type="domain" description="VWFA" evidence="2">
    <location>
        <begin position="445"/>
        <end position="636"/>
    </location>
</feature>
<dbReference type="OrthoDB" id="2370292at2"/>
<keyword evidence="4" id="KW-1185">Reference proteome</keyword>
<evidence type="ECO:0000256" key="1">
    <source>
        <dbReference type="SAM" id="MobiDB-lite"/>
    </source>
</evidence>
<dbReference type="Gene3D" id="3.40.50.410">
    <property type="entry name" value="von Willebrand factor, type A domain"/>
    <property type="match status" value="1"/>
</dbReference>
<evidence type="ECO:0000259" key="2">
    <source>
        <dbReference type="SMART" id="SM00327"/>
    </source>
</evidence>
<evidence type="ECO:0000313" key="3">
    <source>
        <dbReference type="EMBL" id="TFJ94163.1"/>
    </source>
</evidence>
<proteinExistence type="predicted"/>
<protein>
    <submittedName>
        <fullName evidence="3">VWA domain-containing protein</fullName>
    </submittedName>
</protein>
<dbReference type="AlphaFoldDB" id="A0A4Y9AEB9"/>
<dbReference type="InterPro" id="IPR051928">
    <property type="entry name" value="NorD/CobT"/>
</dbReference>
<dbReference type="SMART" id="SM00327">
    <property type="entry name" value="VWA"/>
    <property type="match status" value="1"/>
</dbReference>
<dbReference type="EMBL" id="SRHY01000002">
    <property type="protein sequence ID" value="TFJ94163.1"/>
    <property type="molecule type" value="Genomic_DNA"/>
</dbReference>
<feature type="region of interest" description="Disordered" evidence="1">
    <location>
        <begin position="298"/>
        <end position="355"/>
    </location>
</feature>
<gene>
    <name evidence="3" type="ORF">E4U82_02585</name>
</gene>
<feature type="compositionally biased region" description="Polar residues" evidence="1">
    <location>
        <begin position="322"/>
        <end position="333"/>
    </location>
</feature>
<sequence length="640" mass="73150">MFRFRESNIDTGLYLQLQDMASVLSGIPDLKFDYTFGSAIDNEHFKITASANWGIGNAHAREAGLKTDILLRTIGTLHYSDIQTMQRFMEDQPASGLPKFAGQLFTLFENIRLEEIVKQERPGTTGLFSIRRDYLRKYFTQQLEANVTRSLYLDELYCLIYLLIQADTPDPSFSAAHDRQVEQLNALKPILFQLFEADQTKDIARVVEQTVFRLGLENDYTDMMHDYFIFPIANLSSYTAKNAFDELTRTDPLANESLEEDVSEEDSEAFEEQFSTWHGENENADRKQNFMQFELEQGTRSSLMGEGARETEEGDQAMAAMQGSSGQSEQNDYSDMKAMDKQQDSQNNKSVGSAYGRENQNAVKEVKHAEPPTDADEALYREYTEEIAPYQRRLSKTIEKMLEHKRQSPRHDLTTGRLSKKLTAVATEEFPRLFHKKDEESKEVDAAFTLLVDCSASMLNKMKETKKGIVLFHEVLKDLNIPHAIIGFWEEATAVKDQYQPNYFHKIHSFSDSLYHNHGANIMQLEAQEDNRDGYSIRVAAEELEARSEKNRFLLVFSDGEPAASNYTENGIIDTNLAVSETRKRGIDVVGMFLAEGDVSEQDNELMRNIYGRERIMIPTVADLPEHFAPLLKRLLLKAM</sequence>
<dbReference type="PANTHER" id="PTHR41248:SF1">
    <property type="entry name" value="NORD PROTEIN"/>
    <property type="match status" value="1"/>
</dbReference>
<dbReference type="RefSeq" id="WP_135108478.1">
    <property type="nucleotide sequence ID" value="NZ_SRHY01000002.1"/>
</dbReference>
<dbReference type="PANTHER" id="PTHR41248">
    <property type="entry name" value="NORD PROTEIN"/>
    <property type="match status" value="1"/>
</dbReference>
<evidence type="ECO:0000313" key="4">
    <source>
        <dbReference type="Proteomes" id="UP000298484"/>
    </source>
</evidence>
<reference evidence="3 4" key="1">
    <citation type="submission" date="2019-03" db="EMBL/GenBank/DDBJ databases">
        <title>Genome sequence of Lentibacillus salicampi ATCC BAA-719.</title>
        <authorList>
            <person name="Maclea K.S."/>
            <person name="Simoes Junior M."/>
        </authorList>
    </citation>
    <scope>NUCLEOTIDE SEQUENCE [LARGE SCALE GENOMIC DNA]</scope>
    <source>
        <strain evidence="3 4">ATCC BAA-719</strain>
    </source>
</reference>
<organism evidence="3 4">
    <name type="scientific">Lentibacillus salicampi</name>
    <dbReference type="NCBI Taxonomy" id="175306"/>
    <lineage>
        <taxon>Bacteria</taxon>
        <taxon>Bacillati</taxon>
        <taxon>Bacillota</taxon>
        <taxon>Bacilli</taxon>
        <taxon>Bacillales</taxon>
        <taxon>Bacillaceae</taxon>
        <taxon>Lentibacillus</taxon>
    </lineage>
</organism>
<feature type="compositionally biased region" description="Basic and acidic residues" evidence="1">
    <location>
        <begin position="334"/>
        <end position="343"/>
    </location>
</feature>
<dbReference type="InterPro" id="IPR036465">
    <property type="entry name" value="vWFA_dom_sf"/>
</dbReference>
<dbReference type="SUPFAM" id="SSF53300">
    <property type="entry name" value="vWA-like"/>
    <property type="match status" value="1"/>
</dbReference>